<dbReference type="AlphaFoldDB" id="A0A8X6XGN1"/>
<organism evidence="1 2">
    <name type="scientific">Trichonephila inaurata madagascariensis</name>
    <dbReference type="NCBI Taxonomy" id="2747483"/>
    <lineage>
        <taxon>Eukaryota</taxon>
        <taxon>Metazoa</taxon>
        <taxon>Ecdysozoa</taxon>
        <taxon>Arthropoda</taxon>
        <taxon>Chelicerata</taxon>
        <taxon>Arachnida</taxon>
        <taxon>Araneae</taxon>
        <taxon>Araneomorphae</taxon>
        <taxon>Entelegynae</taxon>
        <taxon>Araneoidea</taxon>
        <taxon>Nephilidae</taxon>
        <taxon>Trichonephila</taxon>
        <taxon>Trichonephila inaurata</taxon>
    </lineage>
</organism>
<evidence type="ECO:0000313" key="2">
    <source>
        <dbReference type="Proteomes" id="UP000886998"/>
    </source>
</evidence>
<dbReference type="Proteomes" id="UP000886998">
    <property type="component" value="Unassembled WGS sequence"/>
</dbReference>
<accession>A0A8X6XGN1</accession>
<gene>
    <name evidence="1" type="ORF">TNIN_77081</name>
</gene>
<reference evidence="1" key="1">
    <citation type="submission" date="2020-08" db="EMBL/GenBank/DDBJ databases">
        <title>Multicomponent nature underlies the extraordinary mechanical properties of spider dragline silk.</title>
        <authorList>
            <person name="Kono N."/>
            <person name="Nakamura H."/>
            <person name="Mori M."/>
            <person name="Yoshida Y."/>
            <person name="Ohtoshi R."/>
            <person name="Malay A.D."/>
            <person name="Moran D.A.P."/>
            <person name="Tomita M."/>
            <person name="Numata K."/>
            <person name="Arakawa K."/>
        </authorList>
    </citation>
    <scope>NUCLEOTIDE SEQUENCE</scope>
</reference>
<dbReference type="EMBL" id="BMAV01008873">
    <property type="protein sequence ID" value="GFY52746.1"/>
    <property type="molecule type" value="Genomic_DNA"/>
</dbReference>
<proteinExistence type="predicted"/>
<keyword evidence="2" id="KW-1185">Reference proteome</keyword>
<sequence>MPGTSISRHLAIMLYNNTTWKKCWACSSAGSFQPNKAQTSYWQLFKPQMSTKRLNNERGNVVDLFTTSQELLQESTVCTAARDYSQELPSEDYNQELA</sequence>
<comment type="caution">
    <text evidence="1">The sequence shown here is derived from an EMBL/GenBank/DDBJ whole genome shotgun (WGS) entry which is preliminary data.</text>
</comment>
<evidence type="ECO:0000313" key="1">
    <source>
        <dbReference type="EMBL" id="GFY52746.1"/>
    </source>
</evidence>
<name>A0A8X6XGN1_9ARAC</name>
<protein>
    <submittedName>
        <fullName evidence="1">Uncharacterized protein</fullName>
    </submittedName>
</protein>